<comment type="caution">
    <text evidence="4">The sequence shown here is derived from an EMBL/GenBank/DDBJ whole genome shotgun (WGS) entry which is preliminary data.</text>
</comment>
<evidence type="ECO:0000313" key="5">
    <source>
        <dbReference type="Proteomes" id="UP000670475"/>
    </source>
</evidence>
<gene>
    <name evidence="4" type="ORF">JFN87_15330</name>
</gene>
<evidence type="ECO:0000256" key="2">
    <source>
        <dbReference type="SAM" id="Phobius"/>
    </source>
</evidence>
<dbReference type="SUPFAM" id="SSF50370">
    <property type="entry name" value="Ricin B-like lectins"/>
    <property type="match status" value="1"/>
</dbReference>
<protein>
    <submittedName>
        <fullName evidence="4">RICIN domain-containing protein</fullName>
    </submittedName>
</protein>
<proteinExistence type="predicted"/>
<dbReference type="InterPro" id="IPR000772">
    <property type="entry name" value="Ricin_B_lectin"/>
</dbReference>
<keyword evidence="5" id="KW-1185">Reference proteome</keyword>
<evidence type="ECO:0000313" key="4">
    <source>
        <dbReference type="EMBL" id="MBP0458860.1"/>
    </source>
</evidence>
<dbReference type="AlphaFoldDB" id="A0A940RVY5"/>
<feature type="compositionally biased region" description="Pro residues" evidence="1">
    <location>
        <begin position="262"/>
        <end position="283"/>
    </location>
</feature>
<dbReference type="EMBL" id="JAGIQL010000053">
    <property type="protein sequence ID" value="MBP0458860.1"/>
    <property type="molecule type" value="Genomic_DNA"/>
</dbReference>
<dbReference type="Pfam" id="PF14200">
    <property type="entry name" value="RicinB_lectin_2"/>
    <property type="match status" value="1"/>
</dbReference>
<dbReference type="Gene3D" id="2.80.10.50">
    <property type="match status" value="2"/>
</dbReference>
<feature type="transmembrane region" description="Helical" evidence="2">
    <location>
        <begin position="220"/>
        <end position="241"/>
    </location>
</feature>
<dbReference type="Proteomes" id="UP000670475">
    <property type="component" value="Unassembled WGS sequence"/>
</dbReference>
<name>A0A940RVY5_9ACTN</name>
<keyword evidence="2" id="KW-0812">Transmembrane</keyword>
<dbReference type="InterPro" id="IPR035992">
    <property type="entry name" value="Ricin_B-like_lectins"/>
</dbReference>
<accession>A0A940RVY5</accession>
<dbReference type="CDD" id="cd00161">
    <property type="entry name" value="beta-trefoil_Ricin-like"/>
    <property type="match status" value="1"/>
</dbReference>
<dbReference type="RefSeq" id="WP_209340606.1">
    <property type="nucleotide sequence ID" value="NZ_JAGIQL010000053.1"/>
</dbReference>
<evidence type="ECO:0000256" key="1">
    <source>
        <dbReference type="SAM" id="MobiDB-lite"/>
    </source>
</evidence>
<sequence length="475" mass="50820">MSLWTSLEPASTTVDPGGSARVRLRLRNTGDVVDEYRFVPVGDLSPWTTVEPPSIRLYPGTTGTVELTFAPPRSPDATAGPNPYGVQIIPTEHPEATTVPEGNVTITPFSEVRAELVPHTVKGRFRGRPKLAVDNLGNVKLTASIAGSDNSDQITYDLQPANIQVEPGRAKFIKTTLKPRQIIWAGSKQSRPFSLAIQRSGADPVPVQGTYVQPGLFPRWVGVVLGMLLALILAFVMLWIAHKPQVTTQAGELAASQATKLPTPPVSTAPSPPAPTSAPPSPTPNTSDSPAGDSGGGGGGGKKKKKTNPLARVLIANGTTNKCAAPELNTKQGDPKKVRQYDCKTPAVDNELWAVETVFKGQGPANTDLVQIRNLKSGNCLDLPGKGPGQTHTNIDEYPCTKTMDDNQLWYLHKGKDTNNLYWIRNYKSNGMCLNVDGFANKGEDKAAGTVLTLYACTNDDDRGWNFVKPGVSAG</sequence>
<keyword evidence="2" id="KW-1133">Transmembrane helix</keyword>
<dbReference type="PROSITE" id="PS50231">
    <property type="entry name" value="RICIN_B_LECTIN"/>
    <property type="match status" value="1"/>
</dbReference>
<feature type="domain" description="Ricin B lectin" evidence="3">
    <location>
        <begin position="350"/>
        <end position="441"/>
    </location>
</feature>
<evidence type="ECO:0000259" key="3">
    <source>
        <dbReference type="Pfam" id="PF14200"/>
    </source>
</evidence>
<keyword evidence="2" id="KW-0472">Membrane</keyword>
<feature type="region of interest" description="Disordered" evidence="1">
    <location>
        <begin position="259"/>
        <end position="307"/>
    </location>
</feature>
<reference evidence="4" key="1">
    <citation type="submission" date="2021-03" db="EMBL/GenBank/DDBJ databases">
        <title>Whole genome sequence of Streptomyces bomunensis MMS17-BM035.</title>
        <authorList>
            <person name="Lee J.H."/>
        </authorList>
    </citation>
    <scope>NUCLEOTIDE SEQUENCE</scope>
    <source>
        <strain evidence="4">MMS17-BM035</strain>
    </source>
</reference>
<organism evidence="4 5">
    <name type="scientific">Streptomyces montanisoli</name>
    <dbReference type="NCBI Taxonomy" id="2798581"/>
    <lineage>
        <taxon>Bacteria</taxon>
        <taxon>Bacillati</taxon>
        <taxon>Actinomycetota</taxon>
        <taxon>Actinomycetes</taxon>
        <taxon>Kitasatosporales</taxon>
        <taxon>Streptomycetaceae</taxon>
        <taxon>Streptomyces</taxon>
    </lineage>
</organism>